<keyword evidence="2" id="KW-0812">Transmembrane</keyword>
<feature type="region of interest" description="Disordered" evidence="1">
    <location>
        <begin position="274"/>
        <end position="315"/>
    </location>
</feature>
<dbReference type="AlphaFoldDB" id="A0A8J3HVN8"/>
<comment type="caution">
    <text evidence="3">The sequence shown here is derived from an EMBL/GenBank/DDBJ whole genome shotgun (WGS) entry which is preliminary data.</text>
</comment>
<evidence type="ECO:0000256" key="1">
    <source>
        <dbReference type="SAM" id="MobiDB-lite"/>
    </source>
</evidence>
<sequence>MGTLTLEQLGKYEAHYVKKNGGIGALESLLGGIDNNNETEEIRSIAYSMYEEFHSDHKKRIIRNITIVSTVTMSAAFGVFLLIRHLNPIVDIKLPIEVVSLTLAAMCLLMLCYQLIKYESIEYRFDNRCSNEQDETSMIQANDSNDIVTLKTRLKRLTDCVKLNYMSSYCYDNPHMVGDNMKSIPKAPPMPNNSEKPPTVITGYKDKTKDDVKLQEVLVPLPMQSSSQKSQVAEMSYEDELKAAVEIQAAKNKQNWPEYTGMLEQGIMTGQQNQHVDDDSFLPPPPSPCDGSKGESASTWTIGIGKSILNGDRDR</sequence>
<gene>
    <name evidence="3" type="ORF">sL5_09930</name>
</gene>
<protein>
    <submittedName>
        <fullName evidence="3">Uncharacterized protein</fullName>
    </submittedName>
</protein>
<organism evidence="3 4">
    <name type="scientific">Candidatus Mesenet longicola</name>
    <dbReference type="NCBI Taxonomy" id="1892558"/>
    <lineage>
        <taxon>Bacteria</taxon>
        <taxon>Pseudomonadati</taxon>
        <taxon>Pseudomonadota</taxon>
        <taxon>Alphaproteobacteria</taxon>
        <taxon>Rickettsiales</taxon>
        <taxon>Anaplasmataceae</taxon>
        <taxon>Candidatus Mesenet</taxon>
    </lineage>
</organism>
<feature type="transmembrane region" description="Helical" evidence="2">
    <location>
        <begin position="65"/>
        <end position="86"/>
    </location>
</feature>
<keyword evidence="2" id="KW-1133">Transmembrane helix</keyword>
<accession>A0A8J3HVN8</accession>
<evidence type="ECO:0000313" key="3">
    <source>
        <dbReference type="EMBL" id="GHM60000.1"/>
    </source>
</evidence>
<keyword evidence="2" id="KW-0472">Membrane</keyword>
<name>A0A8J3HVN8_9RICK</name>
<proteinExistence type="predicted"/>
<dbReference type="EMBL" id="BNGU01000055">
    <property type="protein sequence ID" value="GHM60000.1"/>
    <property type="molecule type" value="Genomic_DNA"/>
</dbReference>
<evidence type="ECO:0000313" key="4">
    <source>
        <dbReference type="Proteomes" id="UP000637906"/>
    </source>
</evidence>
<keyword evidence="4" id="KW-1185">Reference proteome</keyword>
<reference evidence="3 4" key="1">
    <citation type="journal article" date="2021" name="Microb. Ecol.">
        <title>Candidatus Mesenet longicola: Novel Endosymbionts of Brontispa longissima that Induce Cytoplasmic Incompatibility.</title>
        <authorList>
            <person name="Takano S."/>
            <person name="Gotoh Y."/>
            <person name="Hayashi T."/>
        </authorList>
    </citation>
    <scope>NUCLEOTIDE SEQUENCE [LARGE SCALE GENOMIC DNA]</scope>
    <source>
        <strain evidence="3">L5</strain>
    </source>
</reference>
<evidence type="ECO:0000256" key="2">
    <source>
        <dbReference type="SAM" id="Phobius"/>
    </source>
</evidence>
<feature type="transmembrane region" description="Helical" evidence="2">
    <location>
        <begin position="98"/>
        <end position="116"/>
    </location>
</feature>
<dbReference type="Proteomes" id="UP000637906">
    <property type="component" value="Unassembled WGS sequence"/>
</dbReference>